<dbReference type="InterPro" id="IPR001383">
    <property type="entry name" value="Ribosomal_bL28_bact-type"/>
</dbReference>
<evidence type="ECO:0000313" key="6">
    <source>
        <dbReference type="EMBL" id="QYF48478.1"/>
    </source>
</evidence>
<dbReference type="InterPro" id="IPR034704">
    <property type="entry name" value="Ribosomal_bL28/bL31-like_sf"/>
</dbReference>
<dbReference type="InterPro" id="IPR026569">
    <property type="entry name" value="Ribosomal_bL28"/>
</dbReference>
<accession>A0ABX8UZT1</accession>
<dbReference type="PANTHER" id="PTHR13528">
    <property type="entry name" value="39S RIBOSOMAL PROTEIN L28, MITOCHONDRIAL"/>
    <property type="match status" value="1"/>
</dbReference>
<dbReference type="RefSeq" id="WP_215217226.1">
    <property type="nucleotide sequence ID" value="NZ_CP075587.1"/>
</dbReference>
<dbReference type="PANTHER" id="PTHR13528:SF2">
    <property type="entry name" value="LARGE RIBOSOMAL SUBUNIT PROTEIN BL28M"/>
    <property type="match status" value="1"/>
</dbReference>
<dbReference type="HAMAP" id="MF_00373">
    <property type="entry name" value="Ribosomal_bL28"/>
    <property type="match status" value="1"/>
</dbReference>
<dbReference type="Pfam" id="PF00830">
    <property type="entry name" value="Ribosomal_L28"/>
    <property type="match status" value="1"/>
</dbReference>
<evidence type="ECO:0000256" key="4">
    <source>
        <dbReference type="ARBA" id="ARBA00035174"/>
    </source>
</evidence>
<keyword evidence="3 5" id="KW-0687">Ribonucleoprotein</keyword>
<protein>
    <recommendedName>
        <fullName evidence="4 5">Large ribosomal subunit protein bL28</fullName>
    </recommendedName>
</protein>
<organism evidence="6 7">
    <name type="scientific">Candidatus Rhabdochlamydia oedothoracis</name>
    <dbReference type="NCBI Taxonomy" id="2720720"/>
    <lineage>
        <taxon>Bacteria</taxon>
        <taxon>Pseudomonadati</taxon>
        <taxon>Chlamydiota</taxon>
        <taxon>Chlamydiia</taxon>
        <taxon>Parachlamydiales</taxon>
        <taxon>Candidatus Rhabdochlamydiaceae</taxon>
        <taxon>Candidatus Rhabdochlamydia</taxon>
    </lineage>
</organism>
<dbReference type="NCBIfam" id="TIGR00009">
    <property type="entry name" value="L28"/>
    <property type="match status" value="1"/>
</dbReference>
<dbReference type="InterPro" id="IPR037147">
    <property type="entry name" value="Ribosomal_bL28_sf"/>
</dbReference>
<dbReference type="SUPFAM" id="SSF143800">
    <property type="entry name" value="L28p-like"/>
    <property type="match status" value="1"/>
</dbReference>
<keyword evidence="2 5" id="KW-0689">Ribosomal protein</keyword>
<gene>
    <name evidence="5" type="primary">rpmB</name>
    <name evidence="6" type="ORF">RHABOEDO_000648</name>
</gene>
<reference evidence="6 7" key="1">
    <citation type="journal article" date="2022" name="bioRxiv">
        <title>Ecology and evolution of chlamydial symbionts of arthropods.</title>
        <authorList>
            <person name="Halter T."/>
            <person name="Koestlbacher S."/>
            <person name="Collingro A."/>
            <person name="Sixt B.S."/>
            <person name="Toenshoff E.R."/>
            <person name="Hendrickx F."/>
            <person name="Kostanjsek R."/>
            <person name="Horn M."/>
        </authorList>
    </citation>
    <scope>NUCLEOTIDE SEQUENCE [LARGE SCALE GENOMIC DNA]</scope>
    <source>
        <strain evidence="6">W744xW776</strain>
    </source>
</reference>
<comment type="similarity">
    <text evidence="1 5">Belongs to the bacterial ribosomal protein bL28 family.</text>
</comment>
<evidence type="ECO:0000256" key="1">
    <source>
        <dbReference type="ARBA" id="ARBA00008760"/>
    </source>
</evidence>
<dbReference type="EMBL" id="CP075587">
    <property type="protein sequence ID" value="QYF48478.1"/>
    <property type="molecule type" value="Genomic_DNA"/>
</dbReference>
<sequence length="91" mass="10390">MSKRCQVTGKCPVRGKSYAIRGIPKKKKGIGLKITGIKKRRFQPNLIKKRLWLAEENRFISLTLSVSALRTINKNGLQSIVRELRKKGEKV</sequence>
<proteinExistence type="inferred from homology"/>
<evidence type="ECO:0000256" key="5">
    <source>
        <dbReference type="HAMAP-Rule" id="MF_00373"/>
    </source>
</evidence>
<keyword evidence="7" id="KW-1185">Reference proteome</keyword>
<name>A0ABX8UZT1_9BACT</name>
<dbReference type="GO" id="GO:0005840">
    <property type="term" value="C:ribosome"/>
    <property type="evidence" value="ECO:0007669"/>
    <property type="project" value="UniProtKB-KW"/>
</dbReference>
<dbReference type="Gene3D" id="2.30.170.40">
    <property type="entry name" value="Ribosomal protein L28/L24"/>
    <property type="match status" value="1"/>
</dbReference>
<evidence type="ECO:0000256" key="2">
    <source>
        <dbReference type="ARBA" id="ARBA00022980"/>
    </source>
</evidence>
<dbReference type="Gene3D" id="2.20.150.30">
    <property type="match status" value="1"/>
</dbReference>
<evidence type="ECO:0000313" key="7">
    <source>
        <dbReference type="Proteomes" id="UP000826014"/>
    </source>
</evidence>
<dbReference type="Proteomes" id="UP000826014">
    <property type="component" value="Chromosome"/>
</dbReference>
<evidence type="ECO:0000256" key="3">
    <source>
        <dbReference type="ARBA" id="ARBA00023274"/>
    </source>
</evidence>